<proteinExistence type="predicted"/>
<dbReference type="Proteomes" id="UP000637695">
    <property type="component" value="Unassembled WGS sequence"/>
</dbReference>
<dbReference type="EMBL" id="BMOY01000025">
    <property type="protein sequence ID" value="GGJ08491.1"/>
    <property type="molecule type" value="Genomic_DNA"/>
</dbReference>
<organism evidence="1 2">
    <name type="scientific">Alicyclobacillus cellulosilyticus</name>
    <dbReference type="NCBI Taxonomy" id="1003997"/>
    <lineage>
        <taxon>Bacteria</taxon>
        <taxon>Bacillati</taxon>
        <taxon>Bacillota</taxon>
        <taxon>Bacilli</taxon>
        <taxon>Bacillales</taxon>
        <taxon>Alicyclobacillaceae</taxon>
        <taxon>Alicyclobacillus</taxon>
    </lineage>
</organism>
<gene>
    <name evidence="1" type="ORF">GCM10010885_17020</name>
</gene>
<evidence type="ECO:0000313" key="1">
    <source>
        <dbReference type="EMBL" id="GGJ08491.1"/>
    </source>
</evidence>
<reference evidence="1" key="1">
    <citation type="journal article" date="2014" name="Int. J. Syst. Evol. Microbiol.">
        <title>Complete genome sequence of Corynebacterium casei LMG S-19264T (=DSM 44701T), isolated from a smear-ripened cheese.</title>
        <authorList>
            <consortium name="US DOE Joint Genome Institute (JGI-PGF)"/>
            <person name="Walter F."/>
            <person name="Albersmeier A."/>
            <person name="Kalinowski J."/>
            <person name="Ruckert C."/>
        </authorList>
    </citation>
    <scope>NUCLEOTIDE SEQUENCE</scope>
    <source>
        <strain evidence="1">JCM 18487</strain>
    </source>
</reference>
<protein>
    <submittedName>
        <fullName evidence="1">Uncharacterized protein</fullName>
    </submittedName>
</protein>
<sequence length="271" mass="30334">MIVGTVAHEFNHDAATYELMKVYGHVTTFTQSNIINQTNADLDNQECSGHLTPLLFAPNYIGPQGMAVYYSSIASLFDAADDSGVDWSLYDKDNFSNMTPDQWFPHYDQLGSLYTYIWETYGPEKAREICYAMYSDDRNLQNIVQSELALPFRQVENGWYSWMKGAFDGKGGIAQKIFRFPGAEVKFDKAIQLPASTAGITITDPQGNQVPIHSIQIGELDNSGLFVLSWSLQKGVVYTLDVQPNTVQYASGGWADPQEIKFTFMVDPQGQ</sequence>
<dbReference type="RefSeq" id="WP_188882421.1">
    <property type="nucleotide sequence ID" value="NZ_BMOY01000025.1"/>
</dbReference>
<name>A0A917KBV9_9BACL</name>
<reference evidence="1" key="2">
    <citation type="submission" date="2020-09" db="EMBL/GenBank/DDBJ databases">
        <authorList>
            <person name="Sun Q."/>
            <person name="Ohkuma M."/>
        </authorList>
    </citation>
    <scope>NUCLEOTIDE SEQUENCE</scope>
    <source>
        <strain evidence="1">JCM 18487</strain>
    </source>
</reference>
<comment type="caution">
    <text evidence="1">The sequence shown here is derived from an EMBL/GenBank/DDBJ whole genome shotgun (WGS) entry which is preliminary data.</text>
</comment>
<evidence type="ECO:0000313" key="2">
    <source>
        <dbReference type="Proteomes" id="UP000637695"/>
    </source>
</evidence>
<accession>A0A917KBV9</accession>
<dbReference type="AlphaFoldDB" id="A0A917KBV9"/>
<keyword evidence="2" id="KW-1185">Reference proteome</keyword>